<protein>
    <submittedName>
        <fullName evidence="1">Uncharacterized protein</fullName>
    </submittedName>
</protein>
<organism evidence="1 2">
    <name type="scientific">Cereibacter changlensis JA139</name>
    <dbReference type="NCBI Taxonomy" id="1188249"/>
    <lineage>
        <taxon>Bacteria</taxon>
        <taxon>Pseudomonadati</taxon>
        <taxon>Pseudomonadota</taxon>
        <taxon>Alphaproteobacteria</taxon>
        <taxon>Rhodobacterales</taxon>
        <taxon>Paracoccaceae</taxon>
        <taxon>Cereibacter</taxon>
    </lineage>
</organism>
<proteinExistence type="predicted"/>
<dbReference type="RefSeq" id="WP_107665607.1">
    <property type="nucleotide sequence ID" value="NZ_PZKG01000160.1"/>
</dbReference>
<dbReference type="AlphaFoldDB" id="A0A2T4JPT8"/>
<keyword evidence="2" id="KW-1185">Reference proteome</keyword>
<evidence type="ECO:0000313" key="1">
    <source>
        <dbReference type="EMBL" id="PTE19929.1"/>
    </source>
</evidence>
<evidence type="ECO:0000313" key="2">
    <source>
        <dbReference type="Proteomes" id="UP000241010"/>
    </source>
</evidence>
<gene>
    <name evidence="1" type="ORF">C5F48_20280</name>
</gene>
<dbReference type="Proteomes" id="UP000241010">
    <property type="component" value="Unassembled WGS sequence"/>
</dbReference>
<reference evidence="1 2" key="1">
    <citation type="submission" date="2018-03" db="EMBL/GenBank/DDBJ databases">
        <title>Cereibacter changlensis.</title>
        <authorList>
            <person name="Meyer T.E."/>
            <person name="Miller S."/>
            <person name="Lodha T."/>
            <person name="Gandham S."/>
            <person name="Chintalapati S."/>
            <person name="Chintalapati V.R."/>
        </authorList>
    </citation>
    <scope>NUCLEOTIDE SEQUENCE [LARGE SCALE GENOMIC DNA]</scope>
    <source>
        <strain evidence="1 2">JA139</strain>
    </source>
</reference>
<dbReference type="EMBL" id="PZKG01000160">
    <property type="protein sequence ID" value="PTE19929.1"/>
    <property type="molecule type" value="Genomic_DNA"/>
</dbReference>
<name>A0A2T4JPT8_9RHOB</name>
<accession>A0A2T4JPT8</accession>
<comment type="caution">
    <text evidence="1">The sequence shown here is derived from an EMBL/GenBank/DDBJ whole genome shotgun (WGS) entry which is preliminary data.</text>
</comment>
<sequence length="82" mass="8780">MFHSTPLSKQSAEAAAATRSATIDSLGIRIAYAAARSARWRFWLFGVPTADDLIALRRDVARRLGITPEAVAAVVPAERSVG</sequence>